<keyword evidence="4" id="KW-1185">Reference proteome</keyword>
<sequence length="533" mass="58738">MRPPRDRGGQGERRAAWWTDAVFYQVYVRSFADSDGDGVGDLEGIRGKLGYLELLGVDALWLTPFYRSPMADHGYDIADPRDVDPMFGTLGDFDVLLTEAHKRGIKVTVDVVPNHTSNTHLWFKTALAAGPGSPERDRYVFRDGLGPRGDEPPNNWVSAFGGPAWTRVPDGQWYLHLFSPQQPDLNWTNPDVAADLERTLRFWLDHGVDGFRIDVAHGMAKPPGLPDMDPRAGSAAVGASGSYYDPRFDNDRVHEIHQMIRKVLDQYPDAVSTGEVWVTDETRLARYLRPDELHLAFNFRLVLTHFDADAMRTAIERSLAVPATVGAPATWTLGNHDVWRPVSRYGGGTQGVARARAMALVQLALPGVVYLYNGDELGLANVDIPEEALADPRAKTSGPEFGRDASRVPLPWEGELPPFGFSRNPRTWLPMPAEWAALTVEKQLEDESSTLSLHRRALELRRRHPAFRGGAGDGLDWYGAPAGCFAFRRRAGGLVCVLNTSASPIALPPGELLLSSAELVDGKLPPDAAAWLV</sequence>
<reference evidence="4" key="1">
    <citation type="journal article" date="2019" name="Int. J. Syst. Evol. Microbiol.">
        <title>The Global Catalogue of Microorganisms (GCM) 10K type strain sequencing project: providing services to taxonomists for standard genome sequencing and annotation.</title>
        <authorList>
            <consortium name="The Broad Institute Genomics Platform"/>
            <consortium name="The Broad Institute Genome Sequencing Center for Infectious Disease"/>
            <person name="Wu L."/>
            <person name="Ma J."/>
        </authorList>
    </citation>
    <scope>NUCLEOTIDE SEQUENCE [LARGE SCALE GENOMIC DNA]</scope>
    <source>
        <strain evidence="4">CGMCC 4.7643</strain>
    </source>
</reference>
<protein>
    <submittedName>
        <fullName evidence="3">Glycoside hydrolase family 13 protein</fullName>
    </submittedName>
</protein>
<comment type="similarity">
    <text evidence="1">Belongs to the glycosyl hydrolase 13 family.</text>
</comment>
<accession>A0ABW5GUH0</accession>
<dbReference type="GO" id="GO:0016787">
    <property type="term" value="F:hydrolase activity"/>
    <property type="evidence" value="ECO:0007669"/>
    <property type="project" value="UniProtKB-KW"/>
</dbReference>
<dbReference type="SMART" id="SM00642">
    <property type="entry name" value="Aamy"/>
    <property type="match status" value="1"/>
</dbReference>
<proteinExistence type="inferred from homology"/>
<dbReference type="SUPFAM" id="SSF51445">
    <property type="entry name" value="(Trans)glycosidases"/>
    <property type="match status" value="1"/>
</dbReference>
<dbReference type="InterPro" id="IPR017853">
    <property type="entry name" value="GH"/>
</dbReference>
<dbReference type="Proteomes" id="UP001597419">
    <property type="component" value="Unassembled WGS sequence"/>
</dbReference>
<dbReference type="InterPro" id="IPR045857">
    <property type="entry name" value="O16G_dom_2"/>
</dbReference>
<dbReference type="RefSeq" id="WP_345404904.1">
    <property type="nucleotide sequence ID" value="NZ_BAABHG010000017.1"/>
</dbReference>
<dbReference type="Gene3D" id="3.90.400.10">
    <property type="entry name" value="Oligo-1,6-glucosidase, Domain 2"/>
    <property type="match status" value="1"/>
</dbReference>
<dbReference type="CDD" id="cd11332">
    <property type="entry name" value="AmyAc_OligoGlu_TS"/>
    <property type="match status" value="1"/>
</dbReference>
<evidence type="ECO:0000259" key="2">
    <source>
        <dbReference type="SMART" id="SM00642"/>
    </source>
</evidence>
<evidence type="ECO:0000313" key="3">
    <source>
        <dbReference type="EMBL" id="MFD2464285.1"/>
    </source>
</evidence>
<dbReference type="Pfam" id="PF00128">
    <property type="entry name" value="Alpha-amylase"/>
    <property type="match status" value="1"/>
</dbReference>
<gene>
    <name evidence="3" type="ORF">ACFSYJ_37100</name>
</gene>
<comment type="caution">
    <text evidence="3">The sequence shown here is derived from an EMBL/GenBank/DDBJ whole genome shotgun (WGS) entry which is preliminary data.</text>
</comment>
<name>A0ABW5GUH0_9PSEU</name>
<dbReference type="Gene3D" id="3.20.20.80">
    <property type="entry name" value="Glycosidases"/>
    <property type="match status" value="2"/>
</dbReference>
<dbReference type="InterPro" id="IPR006047">
    <property type="entry name" value="GH13_cat_dom"/>
</dbReference>
<keyword evidence="3" id="KW-0378">Hydrolase</keyword>
<evidence type="ECO:0000313" key="4">
    <source>
        <dbReference type="Proteomes" id="UP001597419"/>
    </source>
</evidence>
<dbReference type="PANTHER" id="PTHR10357">
    <property type="entry name" value="ALPHA-AMYLASE FAMILY MEMBER"/>
    <property type="match status" value="1"/>
</dbReference>
<dbReference type="EMBL" id="JBHUKU010000025">
    <property type="protein sequence ID" value="MFD2464285.1"/>
    <property type="molecule type" value="Genomic_DNA"/>
</dbReference>
<dbReference type="PANTHER" id="PTHR10357:SF179">
    <property type="entry name" value="NEUTRAL AND BASIC AMINO ACID TRANSPORT PROTEIN RBAT"/>
    <property type="match status" value="1"/>
</dbReference>
<organism evidence="3 4">
    <name type="scientific">Amycolatopsis samaneae</name>
    <dbReference type="NCBI Taxonomy" id="664691"/>
    <lineage>
        <taxon>Bacteria</taxon>
        <taxon>Bacillati</taxon>
        <taxon>Actinomycetota</taxon>
        <taxon>Actinomycetes</taxon>
        <taxon>Pseudonocardiales</taxon>
        <taxon>Pseudonocardiaceae</taxon>
        <taxon>Amycolatopsis</taxon>
    </lineage>
</organism>
<feature type="domain" description="Glycosyl hydrolase family 13 catalytic" evidence="2">
    <location>
        <begin position="25"/>
        <end position="407"/>
    </location>
</feature>
<evidence type="ECO:0000256" key="1">
    <source>
        <dbReference type="ARBA" id="ARBA00008061"/>
    </source>
</evidence>